<evidence type="ECO:0000256" key="1">
    <source>
        <dbReference type="ARBA" id="ARBA00008344"/>
    </source>
</evidence>
<evidence type="ECO:0000256" key="4">
    <source>
        <dbReference type="ARBA" id="ARBA00022801"/>
    </source>
</evidence>
<feature type="compositionally biased region" description="Low complexity" evidence="7">
    <location>
        <begin position="177"/>
        <end position="187"/>
    </location>
</feature>
<dbReference type="EMBL" id="CATNWA010019444">
    <property type="protein sequence ID" value="CAI9613277.1"/>
    <property type="molecule type" value="Genomic_DNA"/>
</dbReference>
<keyword evidence="5" id="KW-0342">GTP-binding</keyword>
<keyword evidence="4" id="KW-0378">Hydrolase</keyword>
<comment type="similarity">
    <text evidence="1">Belongs to the small GTPase superfamily. Ras family.</text>
</comment>
<comment type="catalytic activity">
    <reaction evidence="6">
        <text>GTP + H2O = GDP + phosphate + H(+)</text>
        <dbReference type="Rhea" id="RHEA:19669"/>
        <dbReference type="ChEBI" id="CHEBI:15377"/>
        <dbReference type="ChEBI" id="CHEBI:15378"/>
        <dbReference type="ChEBI" id="CHEBI:37565"/>
        <dbReference type="ChEBI" id="CHEBI:43474"/>
        <dbReference type="ChEBI" id="CHEBI:58189"/>
        <dbReference type="EC" id="3.6.5.2"/>
    </reaction>
</comment>
<keyword evidence="3" id="KW-0547">Nucleotide-binding</keyword>
<feature type="non-terminal residue" evidence="8">
    <location>
        <position position="222"/>
    </location>
</feature>
<comment type="caution">
    <text evidence="8">The sequence shown here is derived from an EMBL/GenBank/DDBJ whole genome shotgun (WGS) entry which is preliminary data.</text>
</comment>
<feature type="compositionally biased region" description="Basic and acidic residues" evidence="7">
    <location>
        <begin position="208"/>
        <end position="222"/>
    </location>
</feature>
<evidence type="ECO:0000313" key="9">
    <source>
        <dbReference type="Proteomes" id="UP001162483"/>
    </source>
</evidence>
<evidence type="ECO:0000256" key="2">
    <source>
        <dbReference type="ARBA" id="ARBA00011984"/>
    </source>
</evidence>
<feature type="region of interest" description="Disordered" evidence="7">
    <location>
        <begin position="176"/>
        <end position="222"/>
    </location>
</feature>
<dbReference type="PANTHER" id="PTHR45704">
    <property type="entry name" value="RAS-LIKE FAMILY MEMBER 11"/>
    <property type="match status" value="1"/>
</dbReference>
<keyword evidence="9" id="KW-1185">Reference proteome</keyword>
<dbReference type="Pfam" id="PF00071">
    <property type="entry name" value="Ras"/>
    <property type="match status" value="1"/>
</dbReference>
<reference evidence="8" key="1">
    <citation type="submission" date="2023-05" db="EMBL/GenBank/DDBJ databases">
        <authorList>
            <person name="Stuckert A."/>
        </authorList>
    </citation>
    <scope>NUCLEOTIDE SEQUENCE</scope>
</reference>
<dbReference type="PRINTS" id="PR00449">
    <property type="entry name" value="RASTRNSFRMNG"/>
</dbReference>
<dbReference type="Gene3D" id="3.40.50.300">
    <property type="entry name" value="P-loop containing nucleotide triphosphate hydrolases"/>
    <property type="match status" value="1"/>
</dbReference>
<dbReference type="EC" id="3.6.5.2" evidence="2"/>
<feature type="region of interest" description="Disordered" evidence="7">
    <location>
        <begin position="108"/>
        <end position="158"/>
    </location>
</feature>
<evidence type="ECO:0000256" key="5">
    <source>
        <dbReference type="ARBA" id="ARBA00023134"/>
    </source>
</evidence>
<sequence length="222" mass="25003">MVVQIRTSQQQQAKMTEIGQQQQKVEANILVLGAENVGKSALTVRFLTRRFIGEYVGTESVYTHNIMVDGRETLFSIWDSVCPQNPNLSDVRQRRAVAMGRWLHPGLQHLRPRQLQRGTPAAAARPPAEEAPELGPRHHRGQQTGPPAPAGGLQRRRAPPGHQLRLRLLRDLGGGDLPRLAGGLPPASGVRTGEPQRQQEKRRHQRHRQEYVRRVRAQEDRV</sequence>
<dbReference type="InterPro" id="IPR027417">
    <property type="entry name" value="P-loop_NTPase"/>
</dbReference>
<dbReference type="Proteomes" id="UP001162483">
    <property type="component" value="Unassembled WGS sequence"/>
</dbReference>
<evidence type="ECO:0000313" key="8">
    <source>
        <dbReference type="EMBL" id="CAI9613277.1"/>
    </source>
</evidence>
<evidence type="ECO:0000256" key="3">
    <source>
        <dbReference type="ARBA" id="ARBA00022741"/>
    </source>
</evidence>
<dbReference type="SUPFAM" id="SSF52540">
    <property type="entry name" value="P-loop containing nucleoside triphosphate hydrolases"/>
    <property type="match status" value="1"/>
</dbReference>
<accession>A0ABN9GWS7</accession>
<proteinExistence type="inferred from homology"/>
<evidence type="ECO:0000256" key="6">
    <source>
        <dbReference type="ARBA" id="ARBA00048098"/>
    </source>
</evidence>
<dbReference type="InterPro" id="IPR051065">
    <property type="entry name" value="Ras-related_GTPase"/>
</dbReference>
<evidence type="ECO:0000256" key="7">
    <source>
        <dbReference type="SAM" id="MobiDB-lite"/>
    </source>
</evidence>
<dbReference type="InterPro" id="IPR001806">
    <property type="entry name" value="Small_GTPase"/>
</dbReference>
<protein>
    <recommendedName>
        <fullName evidence="2">small monomeric GTPase</fullName>
        <ecNumber evidence="2">3.6.5.2</ecNumber>
    </recommendedName>
</protein>
<gene>
    <name evidence="8" type="ORF">SPARVUS_LOCUS14857129</name>
</gene>
<organism evidence="8 9">
    <name type="scientific">Staurois parvus</name>
    <dbReference type="NCBI Taxonomy" id="386267"/>
    <lineage>
        <taxon>Eukaryota</taxon>
        <taxon>Metazoa</taxon>
        <taxon>Chordata</taxon>
        <taxon>Craniata</taxon>
        <taxon>Vertebrata</taxon>
        <taxon>Euteleostomi</taxon>
        <taxon>Amphibia</taxon>
        <taxon>Batrachia</taxon>
        <taxon>Anura</taxon>
        <taxon>Neobatrachia</taxon>
        <taxon>Ranoidea</taxon>
        <taxon>Ranidae</taxon>
        <taxon>Staurois</taxon>
    </lineage>
</organism>
<name>A0ABN9GWS7_9NEOB</name>